<gene>
    <name evidence="2" type="ORF">GCM10022381_02240</name>
</gene>
<proteinExistence type="predicted"/>
<reference evidence="3" key="1">
    <citation type="journal article" date="2019" name="Int. J. Syst. Evol. Microbiol.">
        <title>The Global Catalogue of Microorganisms (GCM) 10K type strain sequencing project: providing services to taxonomists for standard genome sequencing and annotation.</title>
        <authorList>
            <consortium name="The Broad Institute Genomics Platform"/>
            <consortium name="The Broad Institute Genome Sequencing Center for Infectious Disease"/>
            <person name="Wu L."/>
            <person name="Ma J."/>
        </authorList>
    </citation>
    <scope>NUCLEOTIDE SEQUENCE [LARGE SCALE GENOMIC DNA]</scope>
    <source>
        <strain evidence="3">JCM 17021</strain>
    </source>
</reference>
<dbReference type="Pfam" id="PF12277">
    <property type="entry name" value="DUF3618"/>
    <property type="match status" value="1"/>
</dbReference>
<accession>A0ABP7K0N3</accession>
<dbReference type="Proteomes" id="UP001501803">
    <property type="component" value="Unassembled WGS sequence"/>
</dbReference>
<dbReference type="Gene3D" id="1.10.287.700">
    <property type="entry name" value="Helix hairpin bin"/>
    <property type="match status" value="1"/>
</dbReference>
<dbReference type="InterPro" id="IPR022062">
    <property type="entry name" value="DUF3618"/>
</dbReference>
<dbReference type="RefSeq" id="WP_345061445.1">
    <property type="nucleotide sequence ID" value="NZ_BAABCN010000002.1"/>
</dbReference>
<dbReference type="SUPFAM" id="SSF58113">
    <property type="entry name" value="Apolipoprotein A-I"/>
    <property type="match status" value="1"/>
</dbReference>
<organism evidence="2 3">
    <name type="scientific">Leifsonia kafniensis</name>
    <dbReference type="NCBI Taxonomy" id="475957"/>
    <lineage>
        <taxon>Bacteria</taxon>
        <taxon>Bacillati</taxon>
        <taxon>Actinomycetota</taxon>
        <taxon>Actinomycetes</taxon>
        <taxon>Micrococcales</taxon>
        <taxon>Microbacteriaceae</taxon>
        <taxon>Leifsonia</taxon>
    </lineage>
</organism>
<comment type="caution">
    <text evidence="2">The sequence shown here is derived from an EMBL/GenBank/DDBJ whole genome shotgun (WGS) entry which is preliminary data.</text>
</comment>
<keyword evidence="3" id="KW-1185">Reference proteome</keyword>
<evidence type="ECO:0000313" key="3">
    <source>
        <dbReference type="Proteomes" id="UP001501803"/>
    </source>
</evidence>
<feature type="region of interest" description="Disordered" evidence="1">
    <location>
        <begin position="160"/>
        <end position="192"/>
    </location>
</feature>
<name>A0ABP7K0N3_9MICO</name>
<dbReference type="EMBL" id="BAABCN010000002">
    <property type="protein sequence ID" value="GAA3861453.1"/>
    <property type="molecule type" value="Genomic_DNA"/>
</dbReference>
<sequence length="192" mass="19917">MTNSDPDQIRADIERTRSELGSDVDALADKVTPSKIAHRQTEKVKNALGSVTERVMGTAADAREAGSDVVGALADAPHKAVEKAKGNPLAVGLIAFGVGWLAASLIPASTKEKEIAESLTDAAQPLLQEVQHAAMDMADDLREPAEEAVAAVKETTTDAAEAVKSEATSAVSDLKDETVDAAQSVQDGGTRS</sequence>
<evidence type="ECO:0000256" key="1">
    <source>
        <dbReference type="SAM" id="MobiDB-lite"/>
    </source>
</evidence>
<feature type="compositionally biased region" description="Polar residues" evidence="1">
    <location>
        <begin position="181"/>
        <end position="192"/>
    </location>
</feature>
<protein>
    <submittedName>
        <fullName evidence="2">DUF3618 domain-containing protein</fullName>
    </submittedName>
</protein>
<evidence type="ECO:0000313" key="2">
    <source>
        <dbReference type="EMBL" id="GAA3861453.1"/>
    </source>
</evidence>